<comment type="similarity">
    <text evidence="1">Belongs to the ABC transporter superfamily.</text>
</comment>
<evidence type="ECO:0000256" key="2">
    <source>
        <dbReference type="ARBA" id="ARBA00022448"/>
    </source>
</evidence>
<dbReference type="SMART" id="SM00382">
    <property type="entry name" value="AAA"/>
    <property type="match status" value="2"/>
</dbReference>
<keyword evidence="2" id="KW-0813">Transport</keyword>
<dbReference type="NCBIfam" id="NF007739">
    <property type="entry name" value="PRK10419.1"/>
    <property type="match status" value="2"/>
</dbReference>
<keyword evidence="7" id="KW-1185">Reference proteome</keyword>
<keyword evidence="3" id="KW-0547">Nucleotide-binding</keyword>
<dbReference type="RefSeq" id="WP_344227327.1">
    <property type="nucleotide sequence ID" value="NZ_BAAARI010000005.1"/>
</dbReference>
<evidence type="ECO:0000256" key="4">
    <source>
        <dbReference type="ARBA" id="ARBA00022840"/>
    </source>
</evidence>
<name>A0ABP6BLV2_9MICO</name>
<dbReference type="Pfam" id="PF00005">
    <property type="entry name" value="ABC_tran"/>
    <property type="match status" value="2"/>
</dbReference>
<protein>
    <submittedName>
        <fullName evidence="6">ABC transporter ATP-binding protein</fullName>
    </submittedName>
</protein>
<evidence type="ECO:0000313" key="6">
    <source>
        <dbReference type="EMBL" id="GAA2572419.1"/>
    </source>
</evidence>
<dbReference type="PANTHER" id="PTHR43776:SF7">
    <property type="entry name" value="D,D-DIPEPTIDE TRANSPORT ATP-BINDING PROTEIN DDPF-RELATED"/>
    <property type="match status" value="1"/>
</dbReference>
<dbReference type="EMBL" id="BAAARI010000005">
    <property type="protein sequence ID" value="GAA2572419.1"/>
    <property type="molecule type" value="Genomic_DNA"/>
</dbReference>
<dbReference type="PANTHER" id="PTHR43776">
    <property type="entry name" value="TRANSPORT ATP-BINDING PROTEIN"/>
    <property type="match status" value="1"/>
</dbReference>
<dbReference type="Pfam" id="PF08352">
    <property type="entry name" value="oligo_HPY"/>
    <property type="match status" value="2"/>
</dbReference>
<dbReference type="InterPro" id="IPR013563">
    <property type="entry name" value="Oligopep_ABC_C"/>
</dbReference>
<dbReference type="PROSITE" id="PS00211">
    <property type="entry name" value="ABC_TRANSPORTER_1"/>
    <property type="match status" value="1"/>
</dbReference>
<accession>A0ABP6BLV2</accession>
<dbReference type="InterPro" id="IPR003593">
    <property type="entry name" value="AAA+_ATPase"/>
</dbReference>
<feature type="domain" description="ABC transporter" evidence="5">
    <location>
        <begin position="6"/>
        <end position="256"/>
    </location>
</feature>
<gene>
    <name evidence="6" type="ORF">GCM10009862_09150</name>
</gene>
<dbReference type="Proteomes" id="UP001500274">
    <property type="component" value="Unassembled WGS sequence"/>
</dbReference>
<dbReference type="NCBIfam" id="NF008453">
    <property type="entry name" value="PRK11308.1"/>
    <property type="match status" value="2"/>
</dbReference>
<dbReference type="PROSITE" id="PS50893">
    <property type="entry name" value="ABC_TRANSPORTER_2"/>
    <property type="match status" value="2"/>
</dbReference>
<evidence type="ECO:0000313" key="7">
    <source>
        <dbReference type="Proteomes" id="UP001500274"/>
    </source>
</evidence>
<keyword evidence="4 6" id="KW-0067">ATP-binding</keyword>
<evidence type="ECO:0000256" key="1">
    <source>
        <dbReference type="ARBA" id="ARBA00005417"/>
    </source>
</evidence>
<dbReference type="InterPro" id="IPR050319">
    <property type="entry name" value="ABC_transp_ATP-bind"/>
</dbReference>
<sequence length="537" mass="57457">MTAPLLRVTDLRVDYGNGRRSHRALRGIDLEVNPGEIVAVVGESGSGKSTIAHALVKLLPAEAHVRGGSIVFDGTEITTASAASLRRIRGGRIGFVPQDPSHSLNPLMRVGEQIAETLRRHRGLSRADAARRAVEIITEVGVPEAELRAGQYPHELSGGLRQRILIGIAWACEPALVIADEPTSALDATVQRHVLDRMQALAEAHGTAVLLVTHDLAVAADRADRIVVVEKGEIVESGPAELVLADPSHPYTQRLVAAAPGLNARRLVPSASVVDRVVPDAGAPLLQVSGLGKTYGGARGIRAVEAVDFSVARGTTFSLVGESGSGKSTTARMVARIIPSDEGEIRFDGEDITDLRGSALRELRRRIQVVYQNPFGSLDPRMSVAKLIAEPLQAFGVPRAERSSIVRDLLGQVRLSTDLLTRRPAQLSGGQRQRVAIARAIALRPELIVLDEPVSALDVSVQEQVLQLLVDLQAEHGLTYLFISHDLGVIRQISDRVAVMRGGRILEQATSERIFDAPADPYTRELIGAIPGAAAAD</sequence>
<evidence type="ECO:0000259" key="5">
    <source>
        <dbReference type="PROSITE" id="PS50893"/>
    </source>
</evidence>
<comment type="caution">
    <text evidence="6">The sequence shown here is derived from an EMBL/GenBank/DDBJ whole genome shotgun (WGS) entry which is preliminary data.</text>
</comment>
<proteinExistence type="inferred from homology"/>
<dbReference type="GO" id="GO:0005524">
    <property type="term" value="F:ATP binding"/>
    <property type="evidence" value="ECO:0007669"/>
    <property type="project" value="UniProtKB-KW"/>
</dbReference>
<dbReference type="InterPro" id="IPR027417">
    <property type="entry name" value="P-loop_NTPase"/>
</dbReference>
<organism evidence="6 7">
    <name type="scientific">Microbacterium binotii</name>
    <dbReference type="NCBI Taxonomy" id="462710"/>
    <lineage>
        <taxon>Bacteria</taxon>
        <taxon>Bacillati</taxon>
        <taxon>Actinomycetota</taxon>
        <taxon>Actinomycetes</taxon>
        <taxon>Micrococcales</taxon>
        <taxon>Microbacteriaceae</taxon>
        <taxon>Microbacterium</taxon>
    </lineage>
</organism>
<dbReference type="InterPro" id="IPR017871">
    <property type="entry name" value="ABC_transporter-like_CS"/>
</dbReference>
<evidence type="ECO:0000256" key="3">
    <source>
        <dbReference type="ARBA" id="ARBA00022741"/>
    </source>
</evidence>
<reference evidence="7" key="1">
    <citation type="journal article" date="2019" name="Int. J. Syst. Evol. Microbiol.">
        <title>The Global Catalogue of Microorganisms (GCM) 10K type strain sequencing project: providing services to taxonomists for standard genome sequencing and annotation.</title>
        <authorList>
            <consortium name="The Broad Institute Genomics Platform"/>
            <consortium name="The Broad Institute Genome Sequencing Center for Infectious Disease"/>
            <person name="Wu L."/>
            <person name="Ma J."/>
        </authorList>
    </citation>
    <scope>NUCLEOTIDE SEQUENCE [LARGE SCALE GENOMIC DNA]</scope>
    <source>
        <strain evidence="7">JCM 16365</strain>
    </source>
</reference>
<feature type="domain" description="ABC transporter" evidence="5">
    <location>
        <begin position="286"/>
        <end position="527"/>
    </location>
</feature>
<dbReference type="Gene3D" id="3.40.50.300">
    <property type="entry name" value="P-loop containing nucleotide triphosphate hydrolases"/>
    <property type="match status" value="2"/>
</dbReference>
<dbReference type="SUPFAM" id="SSF52540">
    <property type="entry name" value="P-loop containing nucleoside triphosphate hydrolases"/>
    <property type="match status" value="2"/>
</dbReference>
<dbReference type="InterPro" id="IPR003439">
    <property type="entry name" value="ABC_transporter-like_ATP-bd"/>
</dbReference>
<dbReference type="CDD" id="cd03257">
    <property type="entry name" value="ABC_NikE_OppD_transporters"/>
    <property type="match status" value="2"/>
</dbReference>